<gene>
    <name evidence="1" type="ORF">HCA52_09505</name>
</gene>
<evidence type="ECO:0000313" key="1">
    <source>
        <dbReference type="EMBL" id="MBC1793650.1"/>
    </source>
</evidence>
<evidence type="ECO:0008006" key="3">
    <source>
        <dbReference type="Google" id="ProtNLM"/>
    </source>
</evidence>
<dbReference type="RefSeq" id="WP_185524218.1">
    <property type="nucleotide sequence ID" value="NZ_JAARVG010000008.1"/>
</dbReference>
<accession>A0A7X0XXP1</accession>
<proteinExistence type="predicted"/>
<name>A0A7X0XXP1_9LIST</name>
<dbReference type="EMBL" id="JAARVG010000008">
    <property type="protein sequence ID" value="MBC1793650.1"/>
    <property type="molecule type" value="Genomic_DNA"/>
</dbReference>
<dbReference type="Proteomes" id="UP000539064">
    <property type="component" value="Unassembled WGS sequence"/>
</dbReference>
<dbReference type="Pfam" id="PF13289">
    <property type="entry name" value="SIR2_2"/>
    <property type="match status" value="1"/>
</dbReference>
<reference evidence="1 2" key="1">
    <citation type="submission" date="2020-03" db="EMBL/GenBank/DDBJ databases">
        <title>Soil Listeria distribution.</title>
        <authorList>
            <person name="Liao J."/>
            <person name="Wiedmann M."/>
        </authorList>
    </citation>
    <scope>NUCLEOTIDE SEQUENCE [LARGE SCALE GENOMIC DNA]</scope>
    <source>
        <strain evidence="1 2">FSL L7-0978</strain>
    </source>
</reference>
<sequence length="474" mass="54860">MSDYNLYMSNSIARIKSMLDDSGTRPILFVGSGISRRYIEAPDWENLLKKLIELNPNMTMPIGYYTQQTNNNYPKIADILIEEYQKYAWEEEGNDSFPASLFDSKFKKDIFLKYKISEYLTSLDENFEISNHIYRTELESLGKLNPHAIITTNYDKLLDKLFPNFKIIVGQQVIKKKDSTSIGHILKIHGSTEEINEIIISKKDYDFFNQKQKYLTAKLLTYFMEHPVFFFGYSITDENIKNILADISEIVSENSNQIVDNIWFVEWVKEPISEDFAPPTDKTIDLGNGRSIRINYILLNNFNEVFEALYQPSFVELSELRDLQENVYNIVKSKTISNLEVDMVSIQQINTMEKIEEFIGINSQVKNGGTHATLIGLATITDPEQFLLRFPLNLSDVAEKLGYGYWYRANLLINKIKEEDGIDLKATNNDYHVDMGTAKQSHHRYSKAMVELLELVRDGKDYDLNIDKEEMSGI</sequence>
<protein>
    <recommendedName>
        <fullName evidence="3">SIR2-like domain-containing protein</fullName>
    </recommendedName>
</protein>
<organism evidence="1 2">
    <name type="scientific">Listeria booriae</name>
    <dbReference type="NCBI Taxonomy" id="1552123"/>
    <lineage>
        <taxon>Bacteria</taxon>
        <taxon>Bacillati</taxon>
        <taxon>Bacillota</taxon>
        <taxon>Bacilli</taxon>
        <taxon>Bacillales</taxon>
        <taxon>Listeriaceae</taxon>
        <taxon>Listeria</taxon>
    </lineage>
</organism>
<comment type="caution">
    <text evidence="1">The sequence shown here is derived from an EMBL/GenBank/DDBJ whole genome shotgun (WGS) entry which is preliminary data.</text>
</comment>
<evidence type="ECO:0000313" key="2">
    <source>
        <dbReference type="Proteomes" id="UP000539064"/>
    </source>
</evidence>
<dbReference type="AlphaFoldDB" id="A0A7X0XXP1"/>